<dbReference type="AlphaFoldDB" id="A0A7C0Y4P9"/>
<reference evidence="2" key="1">
    <citation type="journal article" date="2020" name="mSystems">
        <title>Genome- and Community-Level Interaction Insights into Carbon Utilization and Element Cycling Functions of Hydrothermarchaeota in Hydrothermal Sediment.</title>
        <authorList>
            <person name="Zhou Z."/>
            <person name="Liu Y."/>
            <person name="Xu W."/>
            <person name="Pan J."/>
            <person name="Luo Z.H."/>
            <person name="Li M."/>
        </authorList>
    </citation>
    <scope>NUCLEOTIDE SEQUENCE [LARGE SCALE GENOMIC DNA]</scope>
    <source>
        <strain evidence="2">HyVt-233</strain>
    </source>
</reference>
<comment type="similarity">
    <text evidence="1">Belongs to the carotenoid/retinoid oxidoreductase family.</text>
</comment>
<dbReference type="PANTHER" id="PTHR43734">
    <property type="entry name" value="PHYTOENE DESATURASE"/>
    <property type="match status" value="1"/>
</dbReference>
<evidence type="ECO:0000313" key="2">
    <source>
        <dbReference type="EMBL" id="HDD43609.1"/>
    </source>
</evidence>
<name>A0A7C0Y4P9_DESA2</name>
<accession>A0A7C0Y4P9</accession>
<dbReference type="Pfam" id="PF13450">
    <property type="entry name" value="NAD_binding_8"/>
    <property type="match status" value="1"/>
</dbReference>
<organism evidence="2">
    <name type="scientific">Desulfofervidus auxilii</name>
    <dbReference type="NCBI Taxonomy" id="1621989"/>
    <lineage>
        <taxon>Bacteria</taxon>
        <taxon>Pseudomonadati</taxon>
        <taxon>Thermodesulfobacteriota</taxon>
        <taxon>Candidatus Desulfofervidia</taxon>
        <taxon>Candidatus Desulfofervidales</taxon>
        <taxon>Candidatus Desulfofervidaceae</taxon>
        <taxon>Candidatus Desulfofervidus</taxon>
    </lineage>
</organism>
<comment type="caution">
    <text evidence="2">The sequence shown here is derived from an EMBL/GenBank/DDBJ whole genome shotgun (WGS) entry which is preliminary data.</text>
</comment>
<feature type="non-terminal residue" evidence="2">
    <location>
        <position position="200"/>
    </location>
</feature>
<dbReference type="SUPFAM" id="SSF51905">
    <property type="entry name" value="FAD/NAD(P)-binding domain"/>
    <property type="match status" value="1"/>
</dbReference>
<gene>
    <name evidence="2" type="ORF">ENG63_01930</name>
</gene>
<protein>
    <submittedName>
        <fullName evidence="2">FAD-binding protein</fullName>
    </submittedName>
</protein>
<dbReference type="InterPro" id="IPR036188">
    <property type="entry name" value="FAD/NAD-bd_sf"/>
</dbReference>
<dbReference type="PRINTS" id="PR00419">
    <property type="entry name" value="ADXRDTASE"/>
</dbReference>
<dbReference type="Gene3D" id="3.50.50.60">
    <property type="entry name" value="FAD/NAD(P)-binding domain"/>
    <property type="match status" value="1"/>
</dbReference>
<sequence length="200" mass="23047">MKNVIVIGAGLGGLSVASALLKAGFKVKIFEKTSHIGGRCRSIWLGNEEFGRYPFDVGPIFSGTNIIKLIKNELKEKPNFKPEFVKIYIFSNKKFLMNMPPRHHLLKNLKRMGFSFSESIFFIYKLWKQRQFDSYSYMDSHNDIACFLTKNQLMRNILNMRAGLFHGCLPDDMPGYTFNTKDYGRPFYPSGGMQKIPDTF</sequence>
<evidence type="ECO:0000256" key="1">
    <source>
        <dbReference type="ARBA" id="ARBA00006046"/>
    </source>
</evidence>
<dbReference type="EMBL" id="DRBS01000075">
    <property type="protein sequence ID" value="HDD43609.1"/>
    <property type="molecule type" value="Genomic_DNA"/>
</dbReference>
<dbReference type="Proteomes" id="UP000886289">
    <property type="component" value="Unassembled WGS sequence"/>
</dbReference>
<dbReference type="PANTHER" id="PTHR43734:SF1">
    <property type="entry name" value="PHYTOENE DESATURASE"/>
    <property type="match status" value="1"/>
</dbReference>
<proteinExistence type="inferred from homology"/>